<dbReference type="AlphaFoldDB" id="A0A4Y8R6D5"/>
<name>A0A4Y8R6D5_9HYPH</name>
<gene>
    <name evidence="3" type="ORF">E3C22_24335</name>
</gene>
<dbReference type="PANTHER" id="PTHR33055:SF13">
    <property type="entry name" value="TRANSPOSASE"/>
    <property type="match status" value="1"/>
</dbReference>
<evidence type="ECO:0000313" key="3">
    <source>
        <dbReference type="EMBL" id="TFF17181.1"/>
    </source>
</evidence>
<dbReference type="RefSeq" id="WP_134764481.1">
    <property type="nucleotide sequence ID" value="NZ_SOZD01000026.1"/>
</dbReference>
<accession>A0A4Y8R6D5</accession>
<feature type="domain" description="Transposase IS110-like N-terminal" evidence="1">
    <location>
        <begin position="6"/>
        <end position="146"/>
    </location>
</feature>
<protein>
    <submittedName>
        <fullName evidence="3">Transposase</fullName>
    </submittedName>
</protein>
<evidence type="ECO:0000313" key="4">
    <source>
        <dbReference type="Proteomes" id="UP000298179"/>
    </source>
</evidence>
<dbReference type="Proteomes" id="UP000298179">
    <property type="component" value="Unassembled WGS sequence"/>
</dbReference>
<dbReference type="GO" id="GO:0003677">
    <property type="term" value="F:DNA binding"/>
    <property type="evidence" value="ECO:0007669"/>
    <property type="project" value="InterPro"/>
</dbReference>
<evidence type="ECO:0000259" key="1">
    <source>
        <dbReference type="Pfam" id="PF01548"/>
    </source>
</evidence>
<dbReference type="PANTHER" id="PTHR33055">
    <property type="entry name" value="TRANSPOSASE FOR INSERTION SEQUENCE ELEMENT IS1111A"/>
    <property type="match status" value="1"/>
</dbReference>
<dbReference type="GO" id="GO:0006313">
    <property type="term" value="P:DNA transposition"/>
    <property type="evidence" value="ECO:0007669"/>
    <property type="project" value="InterPro"/>
</dbReference>
<evidence type="ECO:0000259" key="2">
    <source>
        <dbReference type="Pfam" id="PF02371"/>
    </source>
</evidence>
<keyword evidence="4" id="KW-1185">Reference proteome</keyword>
<dbReference type="Pfam" id="PF02371">
    <property type="entry name" value="Transposase_20"/>
    <property type="match status" value="1"/>
</dbReference>
<dbReference type="OrthoDB" id="8261795at2"/>
<comment type="caution">
    <text evidence="3">The sequence shown here is derived from an EMBL/GenBank/DDBJ whole genome shotgun (WGS) entry which is preliminary data.</text>
</comment>
<dbReference type="EMBL" id="SOZD01000026">
    <property type="protein sequence ID" value="TFF17181.1"/>
    <property type="molecule type" value="Genomic_DNA"/>
</dbReference>
<dbReference type="InterPro" id="IPR002525">
    <property type="entry name" value="Transp_IS110-like_N"/>
</dbReference>
<proteinExistence type="predicted"/>
<dbReference type="InterPro" id="IPR047650">
    <property type="entry name" value="Transpos_IS110"/>
</dbReference>
<dbReference type="GO" id="GO:0004803">
    <property type="term" value="F:transposase activity"/>
    <property type="evidence" value="ECO:0007669"/>
    <property type="project" value="InterPro"/>
</dbReference>
<dbReference type="Pfam" id="PF01548">
    <property type="entry name" value="DEDD_Tnp_IS110"/>
    <property type="match status" value="1"/>
</dbReference>
<sequence>MEMVWVGIDVSKDRLDVHVLPEGTAFALARDGEGLAALVQRLQPLGAELVAVEATGGFETVVAAALAGAGLPLVVVNPAQVRHYAQAVGQRAKTDPIDAAMIARFAEATRPALRAMPNQATRLLADLVARRRQIVVMIVAEKNRERRASVKRIAKSIARLIKALEKELAEIDAEIDTGVRGSPAWRANEDLLTSVPGVGSITARTLMAELPELGRLDAKQIASLAGLAPYTRQSGRWKGRSMIAGGRKTVRTALFLAALVACRHNPIFKAFRQRLLDAGKPKMVAIIAAARKLLTILNAIIRHQKPWQPA</sequence>
<organism evidence="3 4">
    <name type="scientific">Jiella endophytica</name>
    <dbReference type="NCBI Taxonomy" id="2558362"/>
    <lineage>
        <taxon>Bacteria</taxon>
        <taxon>Pseudomonadati</taxon>
        <taxon>Pseudomonadota</taxon>
        <taxon>Alphaproteobacteria</taxon>
        <taxon>Hyphomicrobiales</taxon>
        <taxon>Aurantimonadaceae</taxon>
        <taxon>Jiella</taxon>
    </lineage>
</organism>
<feature type="domain" description="Transposase IS116/IS110/IS902 C-terminal" evidence="2">
    <location>
        <begin position="190"/>
        <end position="271"/>
    </location>
</feature>
<dbReference type="InterPro" id="IPR003346">
    <property type="entry name" value="Transposase_20"/>
</dbReference>
<reference evidence="3 4" key="1">
    <citation type="submission" date="2019-03" db="EMBL/GenBank/DDBJ databases">
        <title>Jiella endophytica sp. nov., a novel endophytic bacterium isolated from root of Ficus microcarpa Linn. f.</title>
        <authorList>
            <person name="Tuo L."/>
        </authorList>
    </citation>
    <scope>NUCLEOTIDE SEQUENCE [LARGE SCALE GENOMIC DNA]</scope>
    <source>
        <strain evidence="3 4">CBS5Q-3</strain>
    </source>
</reference>